<keyword evidence="1" id="KW-1133">Transmembrane helix</keyword>
<feature type="chain" id="PRO_5025686971" evidence="2">
    <location>
        <begin position="23"/>
        <end position="72"/>
    </location>
</feature>
<name>A0A6B8M3Y0_9HYPH</name>
<evidence type="ECO:0000313" key="4">
    <source>
        <dbReference type="Proteomes" id="UP000422569"/>
    </source>
</evidence>
<dbReference type="AlphaFoldDB" id="A0A6B8M3Y0"/>
<dbReference type="KEGG" id="mpar:F7D14_04480"/>
<feature type="transmembrane region" description="Helical" evidence="1">
    <location>
        <begin position="38"/>
        <end position="62"/>
    </location>
</feature>
<dbReference type="Proteomes" id="UP000422569">
    <property type="component" value="Chromosome"/>
</dbReference>
<accession>A0A6B8M3Y0</accession>
<feature type="signal peptide" evidence="2">
    <location>
        <begin position="1"/>
        <end position="22"/>
    </location>
</feature>
<dbReference type="RefSeq" id="WP_016919623.1">
    <property type="nucleotide sequence ID" value="NZ_CP044331.1"/>
</dbReference>
<evidence type="ECO:0000256" key="2">
    <source>
        <dbReference type="SAM" id="SignalP"/>
    </source>
</evidence>
<sequence length="72" mass="7583">MKSVSRFSAGLFAAIAPFGAQADPGLHHHARLAEQAPPLLSLHPAVGLLLVVAIWAASVRALEQLSSRSARF</sequence>
<dbReference type="EMBL" id="CP044331">
    <property type="protein sequence ID" value="QGM96802.1"/>
    <property type="molecule type" value="Genomic_DNA"/>
</dbReference>
<keyword evidence="1" id="KW-0472">Membrane</keyword>
<organism evidence="3 4">
    <name type="scientific">Methylocystis parvus</name>
    <dbReference type="NCBI Taxonomy" id="134"/>
    <lineage>
        <taxon>Bacteria</taxon>
        <taxon>Pseudomonadati</taxon>
        <taxon>Pseudomonadota</taxon>
        <taxon>Alphaproteobacteria</taxon>
        <taxon>Hyphomicrobiales</taxon>
        <taxon>Methylocystaceae</taxon>
        <taxon>Methylocystis</taxon>
    </lineage>
</organism>
<evidence type="ECO:0000313" key="3">
    <source>
        <dbReference type="EMBL" id="QGM96802.1"/>
    </source>
</evidence>
<proteinExistence type="predicted"/>
<keyword evidence="1" id="KW-0812">Transmembrane</keyword>
<keyword evidence="4" id="KW-1185">Reference proteome</keyword>
<keyword evidence="2" id="KW-0732">Signal</keyword>
<protein>
    <submittedName>
        <fullName evidence="3">Uncharacterized protein</fullName>
    </submittedName>
</protein>
<gene>
    <name evidence="3" type="ORF">F7D14_04480</name>
</gene>
<evidence type="ECO:0000256" key="1">
    <source>
        <dbReference type="SAM" id="Phobius"/>
    </source>
</evidence>
<reference evidence="3 4" key="1">
    <citation type="submission" date="2019-09" db="EMBL/GenBank/DDBJ databases">
        <title>Isolation and complete genome sequencing of Methylocystis species.</title>
        <authorList>
            <person name="Rumah B.L."/>
            <person name="Stead C.E."/>
            <person name="Stevens B.C."/>
            <person name="Minton N.P."/>
            <person name="Grosse-Honebrink A."/>
            <person name="Zhang Y."/>
        </authorList>
    </citation>
    <scope>NUCLEOTIDE SEQUENCE [LARGE SCALE GENOMIC DNA]</scope>
    <source>
        <strain evidence="3 4">BRCS2</strain>
    </source>
</reference>